<protein>
    <submittedName>
        <fullName evidence="2">AAA family ATPase</fullName>
    </submittedName>
</protein>
<dbReference type="Proteomes" id="UP000422569">
    <property type="component" value="Plasmid unnamed2"/>
</dbReference>
<accession>A0A6B8M566</accession>
<feature type="domain" description="NadR/Ttd14 AAA" evidence="1">
    <location>
        <begin position="6"/>
        <end position="36"/>
    </location>
</feature>
<dbReference type="AlphaFoldDB" id="A0A6B8M566"/>
<keyword evidence="3" id="KW-1185">Reference proteome</keyword>
<dbReference type="InterPro" id="IPR038727">
    <property type="entry name" value="NadR/Ttd14_AAA_dom"/>
</dbReference>
<dbReference type="KEGG" id="mpar:F7D14_21450"/>
<evidence type="ECO:0000313" key="2">
    <source>
        <dbReference type="EMBL" id="QGN00138.1"/>
    </source>
</evidence>
<keyword evidence="2" id="KW-0614">Plasmid</keyword>
<name>A0A6B8M566_9HYPH</name>
<gene>
    <name evidence="2" type="ORF">F7D14_21450</name>
</gene>
<geneLocation type="plasmid" evidence="2">
    <name>unnamed2</name>
</geneLocation>
<reference evidence="2 3" key="1">
    <citation type="submission" date="2019-09" db="EMBL/GenBank/DDBJ databases">
        <title>Isolation and complete genome sequencing of Methylocystis species.</title>
        <authorList>
            <person name="Rumah B.L."/>
            <person name="Stead C.E."/>
            <person name="Stevens B.C."/>
            <person name="Minton N.P."/>
            <person name="Grosse-Honebrink A."/>
            <person name="Zhang Y."/>
        </authorList>
    </citation>
    <scope>NUCLEOTIDE SEQUENCE [LARGE SCALE GENOMIC DNA]</scope>
    <source>
        <strain evidence="2 3">BRCS2</strain>
        <plasmid evidence="2 3">unnamed2</plasmid>
    </source>
</reference>
<evidence type="ECO:0000259" key="1">
    <source>
        <dbReference type="Pfam" id="PF13521"/>
    </source>
</evidence>
<sequence>MDRFAVISGCPGGGKSTLFAELKWRGYEIIEEPDRRRPRSGAGSTLSRE</sequence>
<dbReference type="Pfam" id="PF13521">
    <property type="entry name" value="AAA_28"/>
    <property type="match status" value="1"/>
</dbReference>
<organism evidence="2 3">
    <name type="scientific">Methylocystis parvus</name>
    <dbReference type="NCBI Taxonomy" id="134"/>
    <lineage>
        <taxon>Bacteria</taxon>
        <taxon>Pseudomonadati</taxon>
        <taxon>Pseudomonadota</taxon>
        <taxon>Alphaproteobacteria</taxon>
        <taxon>Hyphomicrobiales</taxon>
        <taxon>Methylocystaceae</taxon>
        <taxon>Methylocystis</taxon>
    </lineage>
</organism>
<dbReference type="EMBL" id="CP044333">
    <property type="protein sequence ID" value="QGN00138.1"/>
    <property type="molecule type" value="Genomic_DNA"/>
</dbReference>
<evidence type="ECO:0000313" key="3">
    <source>
        <dbReference type="Proteomes" id="UP000422569"/>
    </source>
</evidence>
<proteinExistence type="predicted"/>